<comment type="caution">
    <text evidence="1">The sequence shown here is derived from an EMBL/GenBank/DDBJ whole genome shotgun (WGS) entry which is preliminary data.</text>
</comment>
<gene>
    <name evidence="1" type="ORF">GCM10010470_02260</name>
</gene>
<sequence>MTMPNLADVPHEQIAYRITVARTAQLALRATEELGHAIDALLDELARRLQ</sequence>
<evidence type="ECO:0000313" key="1">
    <source>
        <dbReference type="EMBL" id="GAA2774000.1"/>
    </source>
</evidence>
<protein>
    <submittedName>
        <fullName evidence="1">Uncharacterized protein</fullName>
    </submittedName>
</protein>
<dbReference type="EMBL" id="BAAAUX010000001">
    <property type="protein sequence ID" value="GAA2774000.1"/>
    <property type="molecule type" value="Genomic_DNA"/>
</dbReference>
<organism evidence="1 2">
    <name type="scientific">Saccharopolyspora taberi</name>
    <dbReference type="NCBI Taxonomy" id="60895"/>
    <lineage>
        <taxon>Bacteria</taxon>
        <taxon>Bacillati</taxon>
        <taxon>Actinomycetota</taxon>
        <taxon>Actinomycetes</taxon>
        <taxon>Pseudonocardiales</taxon>
        <taxon>Pseudonocardiaceae</taxon>
        <taxon>Saccharopolyspora</taxon>
    </lineage>
</organism>
<dbReference type="Proteomes" id="UP001500979">
    <property type="component" value="Unassembled WGS sequence"/>
</dbReference>
<accession>A0ABN3V0Q7</accession>
<proteinExistence type="predicted"/>
<keyword evidence="2" id="KW-1185">Reference proteome</keyword>
<reference evidence="1 2" key="1">
    <citation type="journal article" date="2019" name="Int. J. Syst. Evol. Microbiol.">
        <title>The Global Catalogue of Microorganisms (GCM) 10K type strain sequencing project: providing services to taxonomists for standard genome sequencing and annotation.</title>
        <authorList>
            <consortium name="The Broad Institute Genomics Platform"/>
            <consortium name="The Broad Institute Genome Sequencing Center for Infectious Disease"/>
            <person name="Wu L."/>
            <person name="Ma J."/>
        </authorList>
    </citation>
    <scope>NUCLEOTIDE SEQUENCE [LARGE SCALE GENOMIC DNA]</scope>
    <source>
        <strain evidence="1 2">JCM 9383</strain>
    </source>
</reference>
<dbReference type="RefSeq" id="WP_344677407.1">
    <property type="nucleotide sequence ID" value="NZ_BAAAUX010000001.1"/>
</dbReference>
<evidence type="ECO:0000313" key="2">
    <source>
        <dbReference type="Proteomes" id="UP001500979"/>
    </source>
</evidence>
<name>A0ABN3V0Q7_9PSEU</name>